<name>A0A0P9CKY3_9BACL</name>
<dbReference type="OrthoDB" id="2370113at2"/>
<organism evidence="2 3">
    <name type="scientific">Alicyclobacillus ferrooxydans</name>
    <dbReference type="NCBI Taxonomy" id="471514"/>
    <lineage>
        <taxon>Bacteria</taxon>
        <taxon>Bacillati</taxon>
        <taxon>Bacillota</taxon>
        <taxon>Bacilli</taxon>
        <taxon>Bacillales</taxon>
        <taxon>Alicyclobacillaceae</taxon>
        <taxon>Alicyclobacillus</taxon>
    </lineage>
</organism>
<keyword evidence="3" id="KW-1185">Reference proteome</keyword>
<feature type="compositionally biased region" description="Polar residues" evidence="1">
    <location>
        <begin position="450"/>
        <end position="470"/>
    </location>
</feature>
<gene>
    <name evidence="2" type="ORF">AN477_10830</name>
</gene>
<dbReference type="EMBL" id="LJCO01000046">
    <property type="protein sequence ID" value="KPV43666.1"/>
    <property type="molecule type" value="Genomic_DNA"/>
</dbReference>
<evidence type="ECO:0000313" key="2">
    <source>
        <dbReference type="EMBL" id="KPV43666.1"/>
    </source>
</evidence>
<protein>
    <submittedName>
        <fullName evidence="2">Uncharacterized protein</fullName>
    </submittedName>
</protein>
<sequence>MDHTQRTDDKRFRTIATWVDTYAEHVLRYAFLYTNSMEQAERLTVRSFAQTYRRMDISHVYLTDKNAVFGGVVTACRSDEFQITQNKPAPGASNDDAEVRADTSAVPSQELKAGTCSGDALHIADRIRRLPADLRIPLLLATVAGLDLADITRILLLPRRVVQSRLRSAVVEIDPAMAEQAPKQVQLSDLMSVYDRLSECTADLRVSEALYSRIRKIVAATIQEMKAERRHRGPRWLTYAAVLTGLASLLAVDVGVRGILPPRTAAPTAASVSGTLTGLPSALAGLPVSTDAQFKLTSLPEASSLDHVVLTGSGMYLPKLEESVDAWPSIQVRYLTYADKGQDFTTVTKAPVAAIDMVPPIVRSTGKGTGASADWKVVGWRFDVTGHWAVASVNWMSDQSRATVGQLYLLYLPTGQSNLVKTFGSSTATGSAQIFVSAVGDGRVIIQRAVTNSLTQPPGESTVHSGTSAKSGTGNRNGTGGRSNGGTSSSLSSGQSVVGLPVEVYQLSGTEPLHALGTPTQVPAPFGLMQDPSVFSSGIMFMGIAGQPSDANAPNTTWYLMSWNGDLTRFVGPPVDGQAHYALAGNTADFWWAETTPNQGVGTTVYTKWQVLMSPLTGDTAAQSPALNLAQPVAWFGGYGNHVAWIQDTQKQLQLVVASVK</sequence>
<dbReference type="AlphaFoldDB" id="A0A0P9CKY3"/>
<evidence type="ECO:0000256" key="1">
    <source>
        <dbReference type="SAM" id="MobiDB-lite"/>
    </source>
</evidence>
<dbReference type="RefSeq" id="WP_054969184.1">
    <property type="nucleotide sequence ID" value="NZ_LJCO01000046.1"/>
</dbReference>
<feature type="compositionally biased region" description="Low complexity" evidence="1">
    <location>
        <begin position="485"/>
        <end position="495"/>
    </location>
</feature>
<dbReference type="PATRIC" id="fig|471514.4.peg.1970"/>
<reference evidence="2 3" key="1">
    <citation type="submission" date="2015-09" db="EMBL/GenBank/DDBJ databases">
        <title>Draft genome sequence of Alicyclobacillus ferrooxydans DSM 22381.</title>
        <authorList>
            <person name="Hemp J."/>
        </authorList>
    </citation>
    <scope>NUCLEOTIDE SEQUENCE [LARGE SCALE GENOMIC DNA]</scope>
    <source>
        <strain evidence="2 3">TC-34</strain>
    </source>
</reference>
<proteinExistence type="predicted"/>
<feature type="region of interest" description="Disordered" evidence="1">
    <location>
        <begin position="450"/>
        <end position="495"/>
    </location>
</feature>
<accession>A0A0P9CKY3</accession>
<comment type="caution">
    <text evidence="2">The sequence shown here is derived from an EMBL/GenBank/DDBJ whole genome shotgun (WGS) entry which is preliminary data.</text>
</comment>
<dbReference type="Proteomes" id="UP000050482">
    <property type="component" value="Unassembled WGS sequence"/>
</dbReference>
<evidence type="ECO:0000313" key="3">
    <source>
        <dbReference type="Proteomes" id="UP000050482"/>
    </source>
</evidence>
<feature type="compositionally biased region" description="Gly residues" evidence="1">
    <location>
        <begin position="475"/>
        <end position="484"/>
    </location>
</feature>